<dbReference type="EMBL" id="BK032780">
    <property type="protein sequence ID" value="DAF59958.1"/>
    <property type="molecule type" value="Genomic_DNA"/>
</dbReference>
<proteinExistence type="predicted"/>
<dbReference type="PANTHER" id="PTHR41286">
    <property type="entry name" value="HNH NUCLEASE YAJD-RELATED"/>
    <property type="match status" value="1"/>
</dbReference>
<keyword evidence="1" id="KW-0540">Nuclease</keyword>
<name>A0A8S5T9N7_9CAUD</name>
<dbReference type="PANTHER" id="PTHR41286:SF1">
    <property type="entry name" value="HNH NUCLEASE YAJD-RELATED"/>
    <property type="match status" value="1"/>
</dbReference>
<evidence type="ECO:0000256" key="1">
    <source>
        <dbReference type="ARBA" id="ARBA00022722"/>
    </source>
</evidence>
<dbReference type="Gene3D" id="1.10.30.50">
    <property type="match status" value="1"/>
</dbReference>
<evidence type="ECO:0000256" key="2">
    <source>
        <dbReference type="ARBA" id="ARBA00022801"/>
    </source>
</evidence>
<organism evidence="4">
    <name type="scientific">Siphoviridae sp. ctGz830</name>
    <dbReference type="NCBI Taxonomy" id="2827825"/>
    <lineage>
        <taxon>Viruses</taxon>
        <taxon>Duplodnaviria</taxon>
        <taxon>Heunggongvirae</taxon>
        <taxon>Uroviricota</taxon>
        <taxon>Caudoviricetes</taxon>
    </lineage>
</organism>
<dbReference type="GO" id="GO:0008270">
    <property type="term" value="F:zinc ion binding"/>
    <property type="evidence" value="ECO:0007669"/>
    <property type="project" value="InterPro"/>
</dbReference>
<reference evidence="4" key="1">
    <citation type="journal article" date="2021" name="Proc. Natl. Acad. Sci. U.S.A.">
        <title>A Catalog of Tens of Thousands of Viruses from Human Metagenomes Reveals Hidden Associations with Chronic Diseases.</title>
        <authorList>
            <person name="Tisza M.J."/>
            <person name="Buck C.B."/>
        </authorList>
    </citation>
    <scope>NUCLEOTIDE SEQUENCE</scope>
    <source>
        <strain evidence="4">CtGz830</strain>
    </source>
</reference>
<evidence type="ECO:0000259" key="3">
    <source>
        <dbReference type="SMART" id="SM00507"/>
    </source>
</evidence>
<dbReference type="InterPro" id="IPR002711">
    <property type="entry name" value="HNH"/>
</dbReference>
<dbReference type="GO" id="GO:0004519">
    <property type="term" value="F:endonuclease activity"/>
    <property type="evidence" value="ECO:0007669"/>
    <property type="project" value="InterPro"/>
</dbReference>
<dbReference type="GO" id="GO:0003676">
    <property type="term" value="F:nucleic acid binding"/>
    <property type="evidence" value="ECO:0007669"/>
    <property type="project" value="InterPro"/>
</dbReference>
<dbReference type="CDD" id="cd00085">
    <property type="entry name" value="HNHc"/>
    <property type="match status" value="1"/>
</dbReference>
<feature type="domain" description="HNH nuclease" evidence="3">
    <location>
        <begin position="19"/>
        <end position="75"/>
    </location>
</feature>
<accession>A0A8S5T9N7</accession>
<dbReference type="Pfam" id="PF01844">
    <property type="entry name" value="HNH"/>
    <property type="match status" value="1"/>
</dbReference>
<dbReference type="SMART" id="SM00507">
    <property type="entry name" value="HNHc"/>
    <property type="match status" value="1"/>
</dbReference>
<protein>
    <submittedName>
        <fullName evidence="4">NinG recombination protein</fullName>
    </submittedName>
</protein>
<sequence>MNYLKRFSIKFYKTKTWQNKRDEILERDNYECQMCKDKGRYTSATTVHHIQHYKDCPELALTDSNLVSLCDACHNVVHPEKLESVHKKKEIHKEKWE</sequence>
<dbReference type="GO" id="GO:0016787">
    <property type="term" value="F:hydrolase activity"/>
    <property type="evidence" value="ECO:0007669"/>
    <property type="project" value="UniProtKB-KW"/>
</dbReference>
<keyword evidence="2" id="KW-0378">Hydrolase</keyword>
<evidence type="ECO:0000313" key="4">
    <source>
        <dbReference type="EMBL" id="DAF59958.1"/>
    </source>
</evidence>
<dbReference type="InterPro" id="IPR003615">
    <property type="entry name" value="HNH_nuc"/>
</dbReference>